<dbReference type="RefSeq" id="WP_136535405.1">
    <property type="nucleotide sequence ID" value="NZ_STGY01000056.1"/>
</dbReference>
<reference evidence="3" key="1">
    <citation type="submission" date="2019-04" db="EMBL/GenBank/DDBJ databases">
        <title>Nocardioides xinjiangensis sp. nov.</title>
        <authorList>
            <person name="Liu S."/>
        </authorList>
    </citation>
    <scope>NUCLEOTIDE SEQUENCE [LARGE SCALE GENOMIC DNA]</scope>
    <source>
        <strain evidence="3">18</strain>
    </source>
</reference>
<dbReference type="SUPFAM" id="SSF47413">
    <property type="entry name" value="lambda repressor-like DNA-binding domains"/>
    <property type="match status" value="1"/>
</dbReference>
<proteinExistence type="predicted"/>
<dbReference type="AlphaFoldDB" id="A0A4S8QAU9"/>
<comment type="caution">
    <text evidence="2">The sequence shown here is derived from an EMBL/GenBank/DDBJ whole genome shotgun (WGS) entry which is preliminary data.</text>
</comment>
<dbReference type="InterPro" id="IPR043917">
    <property type="entry name" value="DUF5753"/>
</dbReference>
<name>A0A4S8QAU9_9ACTN</name>
<dbReference type="EMBL" id="STGY01000056">
    <property type="protein sequence ID" value="THV40631.1"/>
    <property type="molecule type" value="Genomic_DNA"/>
</dbReference>
<dbReference type="Proteomes" id="UP000308760">
    <property type="component" value="Unassembled WGS sequence"/>
</dbReference>
<dbReference type="Pfam" id="PF19054">
    <property type="entry name" value="DUF5753"/>
    <property type="match status" value="1"/>
</dbReference>
<dbReference type="InterPro" id="IPR010982">
    <property type="entry name" value="Lambda_DNA-bd_dom_sf"/>
</dbReference>
<evidence type="ECO:0000313" key="3">
    <source>
        <dbReference type="Proteomes" id="UP000308760"/>
    </source>
</evidence>
<accession>A0A4S8QAU9</accession>
<protein>
    <recommendedName>
        <fullName evidence="1">DUF5753 domain-containing protein</fullName>
    </recommendedName>
</protein>
<dbReference type="GO" id="GO:0003677">
    <property type="term" value="F:DNA binding"/>
    <property type="evidence" value="ECO:0007669"/>
    <property type="project" value="InterPro"/>
</dbReference>
<feature type="domain" description="DUF5753" evidence="1">
    <location>
        <begin position="100"/>
        <end position="260"/>
    </location>
</feature>
<evidence type="ECO:0000259" key="1">
    <source>
        <dbReference type="Pfam" id="PF19054"/>
    </source>
</evidence>
<dbReference type="OrthoDB" id="4285266at2"/>
<dbReference type="Pfam" id="PF13560">
    <property type="entry name" value="HTH_31"/>
    <property type="match status" value="1"/>
</dbReference>
<gene>
    <name evidence="2" type="ORF">FAB82_15330</name>
</gene>
<sequence length="280" mass="32067">MNTPSLALWRIGGIMRGLREDRGYTLRQAAKILGTNKDRLDRVESAKNQRCDPGTVTGWAFKYGADEKVINDLDALAMQTLDADARGWEEVFTTTPKWFTAFLSLEAEAIAMYSYDTAYIPGLLQIRAYMEAVLAADPFRTLDEVEETIRLRLLRQDSVFSRPPGKIARMRFVLDEACLLRIRHEPWYEEQLQRLRELDALGPVEIYILPMDRGIHAGMKGAFMIMSFDGAYSPEVVYLESEYGARYIDERRAVARFREVSSITLAQVVRIEEYLSNVES</sequence>
<reference evidence="2 3" key="2">
    <citation type="submission" date="2019-05" db="EMBL/GenBank/DDBJ databases">
        <title>Glycomyces buryatensis sp. nov.</title>
        <authorList>
            <person name="Nikitina E."/>
        </authorList>
    </citation>
    <scope>NUCLEOTIDE SEQUENCE [LARGE SCALE GENOMIC DNA]</scope>
    <source>
        <strain evidence="2 3">18</strain>
    </source>
</reference>
<organism evidence="2 3">
    <name type="scientific">Glycomyces buryatensis</name>
    <dbReference type="NCBI Taxonomy" id="2570927"/>
    <lineage>
        <taxon>Bacteria</taxon>
        <taxon>Bacillati</taxon>
        <taxon>Actinomycetota</taxon>
        <taxon>Actinomycetes</taxon>
        <taxon>Glycomycetales</taxon>
        <taxon>Glycomycetaceae</taxon>
        <taxon>Glycomyces</taxon>
    </lineage>
</organism>
<keyword evidence="3" id="KW-1185">Reference proteome</keyword>
<evidence type="ECO:0000313" key="2">
    <source>
        <dbReference type="EMBL" id="THV40631.1"/>
    </source>
</evidence>